<evidence type="ECO:0000259" key="2">
    <source>
        <dbReference type="PROSITE" id="PS50937"/>
    </source>
</evidence>
<dbReference type="CDD" id="cd00143">
    <property type="entry name" value="PP2Cc"/>
    <property type="match status" value="1"/>
</dbReference>
<dbReference type="PROSITE" id="PS00552">
    <property type="entry name" value="HTH_MERR_1"/>
    <property type="match status" value="1"/>
</dbReference>
<dbReference type="PANTHER" id="PTHR30204">
    <property type="entry name" value="REDOX-CYCLING DRUG-SENSING TRANSCRIPTIONAL ACTIVATOR SOXR"/>
    <property type="match status" value="1"/>
</dbReference>
<feature type="domain" description="PPM-type phosphatase" evidence="3">
    <location>
        <begin position="138"/>
        <end position="367"/>
    </location>
</feature>
<evidence type="ECO:0000256" key="1">
    <source>
        <dbReference type="ARBA" id="ARBA00023125"/>
    </source>
</evidence>
<dbReference type="SMART" id="SM00422">
    <property type="entry name" value="HTH_MERR"/>
    <property type="match status" value="1"/>
</dbReference>
<gene>
    <name evidence="4" type="ORF">GCM10010361_04770</name>
</gene>
<evidence type="ECO:0000313" key="5">
    <source>
        <dbReference type="Proteomes" id="UP001500909"/>
    </source>
</evidence>
<dbReference type="InterPro" id="IPR001932">
    <property type="entry name" value="PPM-type_phosphatase-like_dom"/>
</dbReference>
<dbReference type="SUPFAM" id="SSF46955">
    <property type="entry name" value="Putative DNA-binding domain"/>
    <property type="match status" value="1"/>
</dbReference>
<accession>A0ABN0ZE98</accession>
<dbReference type="Gene3D" id="1.10.1660.10">
    <property type="match status" value="1"/>
</dbReference>
<proteinExistence type="predicted"/>
<dbReference type="InterPro" id="IPR036457">
    <property type="entry name" value="PPM-type-like_dom_sf"/>
</dbReference>
<dbReference type="Gene3D" id="3.60.40.10">
    <property type="entry name" value="PPM-type phosphatase domain"/>
    <property type="match status" value="1"/>
</dbReference>
<dbReference type="InterPro" id="IPR009061">
    <property type="entry name" value="DNA-bd_dom_put_sf"/>
</dbReference>
<dbReference type="RefSeq" id="WP_346092563.1">
    <property type="nucleotide sequence ID" value="NZ_BAAABY010000003.1"/>
</dbReference>
<organism evidence="4 5">
    <name type="scientific">Streptomyces olivaceiscleroticus</name>
    <dbReference type="NCBI Taxonomy" id="68245"/>
    <lineage>
        <taxon>Bacteria</taxon>
        <taxon>Bacillati</taxon>
        <taxon>Actinomycetota</taxon>
        <taxon>Actinomycetes</taxon>
        <taxon>Kitasatosporales</taxon>
        <taxon>Streptomycetaceae</taxon>
        <taxon>Streptomyces</taxon>
    </lineage>
</organism>
<dbReference type="SMART" id="SM00332">
    <property type="entry name" value="PP2Cc"/>
    <property type="match status" value="1"/>
</dbReference>
<dbReference type="Proteomes" id="UP001500909">
    <property type="component" value="Unassembled WGS sequence"/>
</dbReference>
<dbReference type="SMART" id="SM00331">
    <property type="entry name" value="PP2C_SIG"/>
    <property type="match status" value="1"/>
</dbReference>
<comment type="caution">
    <text evidence="4">The sequence shown here is derived from an EMBL/GenBank/DDBJ whole genome shotgun (WGS) entry which is preliminary data.</text>
</comment>
<name>A0ABN0ZE98_9ACTN</name>
<dbReference type="Pfam" id="PF13411">
    <property type="entry name" value="MerR_1"/>
    <property type="match status" value="1"/>
</dbReference>
<dbReference type="SUPFAM" id="SSF81606">
    <property type="entry name" value="PP2C-like"/>
    <property type="match status" value="1"/>
</dbReference>
<dbReference type="Pfam" id="PF13672">
    <property type="entry name" value="PP2C_2"/>
    <property type="match status" value="1"/>
</dbReference>
<keyword evidence="1" id="KW-0238">DNA-binding</keyword>
<feature type="domain" description="HTH merR-type" evidence="2">
    <location>
        <begin position="18"/>
        <end position="88"/>
    </location>
</feature>
<reference evidence="4 5" key="1">
    <citation type="journal article" date="2019" name="Int. J. Syst. Evol. Microbiol.">
        <title>The Global Catalogue of Microorganisms (GCM) 10K type strain sequencing project: providing services to taxonomists for standard genome sequencing and annotation.</title>
        <authorList>
            <consortium name="The Broad Institute Genomics Platform"/>
            <consortium name="The Broad Institute Genome Sequencing Center for Infectious Disease"/>
            <person name="Wu L."/>
            <person name="Ma J."/>
        </authorList>
    </citation>
    <scope>NUCLEOTIDE SEQUENCE [LARGE SCALE GENOMIC DNA]</scope>
    <source>
        <strain evidence="4 5">JCM 4805</strain>
    </source>
</reference>
<protein>
    <submittedName>
        <fullName evidence="4">MerR family transcriptional regulator</fullName>
    </submittedName>
</protein>
<evidence type="ECO:0000259" key="3">
    <source>
        <dbReference type="PROSITE" id="PS51746"/>
    </source>
</evidence>
<dbReference type="InterPro" id="IPR047057">
    <property type="entry name" value="MerR_fam"/>
</dbReference>
<sequence>MPAVVGYGEAVTAVDGDLLTIGAFARASRLSPKALRLYDELGLLRPARVDPLSGYRFYAEDQLERARLVAWLRRLGMPLARIRTVCDLTPAEAAADIAAYWAGVEADTAARRDLAAFLIDQLRGRDPAMTHGTITGIRYAALSDTGLVREGNQDTAYADSRLLAVADGFGTDGAAAGTAAIEALRGLGDGPDPLPGDILNTLSEAVGRANRAVAERGAGEDSGTTLTAMLWTGSRLALVHVGDSRAYLLRDGCFFRITHDHTLVQSLVDEGRLTLEEAAAHPQRSLLLRALDGRDGERSVPDVKLPDARPGDRYLLCSDGLYGVVRDADLRGVLASGGTPEQAVRDLIELARAAGAPDNVSCVVADALPAAA</sequence>
<dbReference type="EMBL" id="BAAABY010000003">
    <property type="protein sequence ID" value="GAA0443883.1"/>
    <property type="molecule type" value="Genomic_DNA"/>
</dbReference>
<dbReference type="InterPro" id="IPR000551">
    <property type="entry name" value="MerR-type_HTH_dom"/>
</dbReference>
<dbReference type="PANTHER" id="PTHR30204:SF97">
    <property type="entry name" value="MERR FAMILY REGULATORY PROTEIN"/>
    <property type="match status" value="1"/>
</dbReference>
<evidence type="ECO:0000313" key="4">
    <source>
        <dbReference type="EMBL" id="GAA0443883.1"/>
    </source>
</evidence>
<dbReference type="CDD" id="cd01107">
    <property type="entry name" value="HTH_BmrR"/>
    <property type="match status" value="1"/>
</dbReference>
<keyword evidence="5" id="KW-1185">Reference proteome</keyword>
<dbReference type="PROSITE" id="PS51746">
    <property type="entry name" value="PPM_2"/>
    <property type="match status" value="1"/>
</dbReference>
<dbReference type="PROSITE" id="PS50937">
    <property type="entry name" value="HTH_MERR_2"/>
    <property type="match status" value="1"/>
</dbReference>